<evidence type="ECO:0000313" key="3">
    <source>
        <dbReference type="RefSeq" id="XP_034106679.1"/>
    </source>
</evidence>
<dbReference type="OrthoDB" id="7819501at2759"/>
<dbReference type="GeneID" id="117569566"/>
<keyword evidence="1" id="KW-1133">Transmembrane helix</keyword>
<keyword evidence="1" id="KW-0812">Transmembrane</keyword>
<name>A0A6P8WYG9_DROAB</name>
<accession>A0A6P8WYG9</accession>
<keyword evidence="1" id="KW-0472">Membrane</keyword>
<evidence type="ECO:0000313" key="2">
    <source>
        <dbReference type="Proteomes" id="UP000515160"/>
    </source>
</evidence>
<dbReference type="Pfam" id="PF15883">
    <property type="entry name" value="DUF4736"/>
    <property type="match status" value="1"/>
</dbReference>
<reference evidence="3" key="1">
    <citation type="submission" date="2025-08" db="UniProtKB">
        <authorList>
            <consortium name="RefSeq"/>
        </authorList>
    </citation>
    <scope>IDENTIFICATION</scope>
    <source>
        <strain evidence="3">15112-1751.03</strain>
        <tissue evidence="3">Whole Adult</tissue>
    </source>
</reference>
<evidence type="ECO:0000256" key="1">
    <source>
        <dbReference type="SAM" id="Phobius"/>
    </source>
</evidence>
<proteinExistence type="predicted"/>
<dbReference type="RefSeq" id="XP_034106679.1">
    <property type="nucleotide sequence ID" value="XM_034250788.2"/>
</dbReference>
<gene>
    <name evidence="3" type="primary">LOC117569566</name>
</gene>
<dbReference type="InterPro" id="IPR031754">
    <property type="entry name" value="DUF4736"/>
</dbReference>
<sequence>MTQHWMLHAIYQKLCEINHCFIIWLTLKVLGVVLFLDYYYVYYRYDLLYWIDEISQHLLAYILSCIVLVMMLKLLSSVQVITTEAFFNRNTHCIMRPRKLYEERYRRFVLMRLVQQLETALQQRSTMPNDMPHDLAMVEDLHLFHQQINQAVNEFRNAVSVLLWPNRADLQCDASVLYAIDEAQLDGLVAQGYSLNKPESIDISNEHIKQLLNPVGY</sequence>
<keyword evidence="2" id="KW-1185">Reference proteome</keyword>
<dbReference type="Proteomes" id="UP000515160">
    <property type="component" value="Chromosome 3"/>
</dbReference>
<feature type="transmembrane region" description="Helical" evidence="1">
    <location>
        <begin position="21"/>
        <end position="42"/>
    </location>
</feature>
<protein>
    <submittedName>
        <fullName evidence="3">Uncharacterized protein LOC117569566</fullName>
    </submittedName>
</protein>
<organism evidence="2 3">
    <name type="scientific">Drosophila albomicans</name>
    <name type="common">Fruit fly</name>
    <dbReference type="NCBI Taxonomy" id="7291"/>
    <lineage>
        <taxon>Eukaryota</taxon>
        <taxon>Metazoa</taxon>
        <taxon>Ecdysozoa</taxon>
        <taxon>Arthropoda</taxon>
        <taxon>Hexapoda</taxon>
        <taxon>Insecta</taxon>
        <taxon>Pterygota</taxon>
        <taxon>Neoptera</taxon>
        <taxon>Endopterygota</taxon>
        <taxon>Diptera</taxon>
        <taxon>Brachycera</taxon>
        <taxon>Muscomorpha</taxon>
        <taxon>Ephydroidea</taxon>
        <taxon>Drosophilidae</taxon>
        <taxon>Drosophila</taxon>
    </lineage>
</organism>
<dbReference type="AlphaFoldDB" id="A0A6P8WYG9"/>
<feature type="transmembrane region" description="Helical" evidence="1">
    <location>
        <begin position="54"/>
        <end position="72"/>
    </location>
</feature>